<dbReference type="RefSeq" id="WP_380048499.1">
    <property type="nucleotide sequence ID" value="NZ_JBHSOH010000007.1"/>
</dbReference>
<proteinExistence type="predicted"/>
<name>A0ABW1DL31_9DEIO</name>
<keyword evidence="1" id="KW-0732">Signal</keyword>
<dbReference type="EMBL" id="JBHSOH010000007">
    <property type="protein sequence ID" value="MFC5848443.1"/>
    <property type="molecule type" value="Genomic_DNA"/>
</dbReference>
<keyword evidence="3" id="KW-1185">Reference proteome</keyword>
<evidence type="ECO:0000313" key="2">
    <source>
        <dbReference type="EMBL" id="MFC5848443.1"/>
    </source>
</evidence>
<reference evidence="3" key="1">
    <citation type="journal article" date="2019" name="Int. J. Syst. Evol. Microbiol.">
        <title>The Global Catalogue of Microorganisms (GCM) 10K type strain sequencing project: providing services to taxonomists for standard genome sequencing and annotation.</title>
        <authorList>
            <consortium name="The Broad Institute Genomics Platform"/>
            <consortium name="The Broad Institute Genome Sequencing Center for Infectious Disease"/>
            <person name="Wu L."/>
            <person name="Ma J."/>
        </authorList>
    </citation>
    <scope>NUCLEOTIDE SEQUENCE [LARGE SCALE GENOMIC DNA]</scope>
    <source>
        <strain evidence="3">CGMCC 1.15053</strain>
    </source>
</reference>
<sequence length="170" mass="17773">MKVRPLPLLLLSALTACAEPPLAGLRTFSYVGGDVRSGSVAYAQSPPAGGPYNALWQTCGVYPQPVYDEYAVHTLARGAVWLTYRPGLDPTEVTRLRALLAAPAGAQAPPSLLSPRENLGAPIVATAWNAQLGAQTADDPRLVRFVRDYAGAQTAPEQGAPCGGGYAGTR</sequence>
<organism evidence="2 3">
    <name type="scientific">Deinococcus petrolearius</name>
    <dbReference type="NCBI Taxonomy" id="1751295"/>
    <lineage>
        <taxon>Bacteria</taxon>
        <taxon>Thermotogati</taxon>
        <taxon>Deinococcota</taxon>
        <taxon>Deinococci</taxon>
        <taxon>Deinococcales</taxon>
        <taxon>Deinococcaceae</taxon>
        <taxon>Deinococcus</taxon>
    </lineage>
</organism>
<dbReference type="Proteomes" id="UP001595979">
    <property type="component" value="Unassembled WGS sequence"/>
</dbReference>
<comment type="caution">
    <text evidence="2">The sequence shown here is derived from an EMBL/GenBank/DDBJ whole genome shotgun (WGS) entry which is preliminary data.</text>
</comment>
<dbReference type="Pfam" id="PF11303">
    <property type="entry name" value="DUF3105"/>
    <property type="match status" value="1"/>
</dbReference>
<feature type="chain" id="PRO_5045889281" evidence="1">
    <location>
        <begin position="19"/>
        <end position="170"/>
    </location>
</feature>
<gene>
    <name evidence="2" type="ORF">ACFPQ6_08985</name>
</gene>
<accession>A0ABW1DL31</accession>
<evidence type="ECO:0000313" key="3">
    <source>
        <dbReference type="Proteomes" id="UP001595979"/>
    </source>
</evidence>
<feature type="signal peptide" evidence="1">
    <location>
        <begin position="1"/>
        <end position="18"/>
    </location>
</feature>
<evidence type="ECO:0000256" key="1">
    <source>
        <dbReference type="SAM" id="SignalP"/>
    </source>
</evidence>
<dbReference type="InterPro" id="IPR021454">
    <property type="entry name" value="DUF3105"/>
</dbReference>
<dbReference type="PROSITE" id="PS51257">
    <property type="entry name" value="PROKAR_LIPOPROTEIN"/>
    <property type="match status" value="1"/>
</dbReference>
<protein>
    <submittedName>
        <fullName evidence="2">DUF3105 domain-containing protein</fullName>
    </submittedName>
</protein>